<dbReference type="Pfam" id="PF03971">
    <property type="entry name" value="IDH"/>
    <property type="match status" value="1"/>
</dbReference>
<dbReference type="AlphaFoldDB" id="A0A0U4P8S1"/>
<comment type="similarity">
    <text evidence="8 9">Belongs to the monomeric-type IDH family.</text>
</comment>
<evidence type="ECO:0000256" key="12">
    <source>
        <dbReference type="PIRSR" id="PIRSR009407-3"/>
    </source>
</evidence>
<dbReference type="InterPro" id="IPR004436">
    <property type="entry name" value="Isocitrate_DH_NADP_mono"/>
</dbReference>
<dbReference type="PIRSF" id="PIRSF009407">
    <property type="entry name" value="IDH_monmr"/>
    <property type="match status" value="1"/>
</dbReference>
<sequence length="743" mass="80810">MSTTSKIIYTLTDEAPALATYSLLPIVEAITASSGVALETRDISLAGRIIALFPEYLKEEQRISDHLAELGELATTPEANIIKLPNISASVPQLKAAIKELQGQGYALPDYPDEPKDDKEKDVKARYDKVKGSAVNPVLREGNSDRRAPLSVKNYARKHPHRMGAWSADSKSHVAHMDAHDFYGSERSATVENAGSLKIELIGKDGSSKVLKEKTAVKAGEIVDASTMSRKALQSFIAAQIEDAKAKGVLFSVHLKATMMKVSDPIMFGIIVGEFYKDVLAKHETALKEAGFDRNNGIGDLYARLSSLPEATQAAIKADFDAQYAERPALAMVNSDKGITNLHVPSDVIVDASMPAMIRDSGKMWNAEGNLQDTKAIIPDRCYAGVYQVVIEDCKKNGAFNPSTMGSVPNVGLMAQKAEEYGSHDKTFQIPTDGTVRVTDDQGKVVFEHPVETGDIWRMCQTKDAPIQDWVKLAVNRARASGTPAIFWLDQNRAHDAQVIAKVERYLKDHDTNGLDIRVLSPEEATRVSLERIRKGEDTISVTGNVLRDYLTDLFPIMELGTSAKMLSIVPLMNGGGLFETGAGGSAPKHVQQLVQENHLRWDSLGEFLALAESLNHLGETTGNAKAKILAKTLDQANGKFLDSNKSPSRKTGELDNRGSHFYLALYWIQALAEQSEDAQLKAQFEPVAKSLSADEAKVVAELNGVQGQAVDIGGYYHPDQAKTSQAMRPSATLNAALAQLKG</sequence>
<evidence type="ECO:0000256" key="4">
    <source>
        <dbReference type="ARBA" id="ARBA00022842"/>
    </source>
</evidence>
<keyword evidence="2 9" id="KW-0816">Tricarboxylic acid cycle</keyword>
<evidence type="ECO:0000313" key="15">
    <source>
        <dbReference type="Proteomes" id="UP000064137"/>
    </source>
</evidence>
<feature type="binding site" evidence="13">
    <location>
        <position position="650"/>
    </location>
    <ligand>
        <name>NADP(+)</name>
        <dbReference type="ChEBI" id="CHEBI:58349"/>
    </ligand>
</feature>
<organism evidence="14 15">
    <name type="scientific">Pseudomonas oryzihabitans</name>
    <dbReference type="NCBI Taxonomy" id="47885"/>
    <lineage>
        <taxon>Bacteria</taxon>
        <taxon>Pseudomonadati</taxon>
        <taxon>Pseudomonadota</taxon>
        <taxon>Gammaproteobacteria</taxon>
        <taxon>Pseudomonadales</taxon>
        <taxon>Pseudomonadaceae</taxon>
        <taxon>Pseudomonas</taxon>
    </lineage>
</organism>
<evidence type="ECO:0000256" key="5">
    <source>
        <dbReference type="ARBA" id="ARBA00022857"/>
    </source>
</evidence>
<keyword evidence="3 12" id="KW-0479">Metal-binding</keyword>
<feature type="binding site" evidence="12">
    <location>
        <position position="553"/>
    </location>
    <ligand>
        <name>Mg(2+)</name>
        <dbReference type="ChEBI" id="CHEBI:18420"/>
    </ligand>
</feature>
<dbReference type="EMBL" id="CP013987">
    <property type="protein sequence ID" value="ALZ85151.1"/>
    <property type="molecule type" value="Genomic_DNA"/>
</dbReference>
<comment type="cofactor">
    <cofactor evidence="12">
        <name>Mg(2+)</name>
        <dbReference type="ChEBI" id="CHEBI:18420"/>
    </cofactor>
    <cofactor evidence="12">
        <name>Mn(2+)</name>
        <dbReference type="ChEBI" id="CHEBI:29035"/>
    </cofactor>
    <text evidence="12">Binds 1 Mg(2+) or Mn(2+) ion per subunit.</text>
</comment>
<evidence type="ECO:0000256" key="2">
    <source>
        <dbReference type="ARBA" id="ARBA00022532"/>
    </source>
</evidence>
<dbReference type="Gene3D" id="3.40.718.10">
    <property type="entry name" value="Isopropylmalate Dehydrogenase"/>
    <property type="match status" value="2"/>
</dbReference>
<feature type="binding site" evidence="13">
    <location>
        <begin position="601"/>
        <end position="603"/>
    </location>
    <ligand>
        <name>NADP(+)</name>
        <dbReference type="ChEBI" id="CHEBI:58349"/>
    </ligand>
</feature>
<comment type="catalytic activity">
    <reaction evidence="7 9">
        <text>D-threo-isocitrate + NADP(+) = 2-oxoglutarate + CO2 + NADPH</text>
        <dbReference type="Rhea" id="RHEA:19629"/>
        <dbReference type="ChEBI" id="CHEBI:15562"/>
        <dbReference type="ChEBI" id="CHEBI:16526"/>
        <dbReference type="ChEBI" id="CHEBI:16810"/>
        <dbReference type="ChEBI" id="CHEBI:57783"/>
        <dbReference type="ChEBI" id="CHEBI:58349"/>
        <dbReference type="EC" id="1.1.1.42"/>
    </reaction>
</comment>
<evidence type="ECO:0000256" key="9">
    <source>
        <dbReference type="PIRNR" id="PIRNR009407"/>
    </source>
</evidence>
<name>A0A0U4P8S1_9PSED</name>
<reference evidence="14 15" key="1">
    <citation type="submission" date="2016-01" db="EMBL/GenBank/DDBJ databases">
        <title>Annotation of Pseudomonas oryzihabitans USDA-ARS-USMARC-56511.</title>
        <authorList>
            <person name="Harhay G.P."/>
            <person name="Harhay D.M."/>
            <person name="Smith T.P.L."/>
            <person name="Bono J.L."/>
            <person name="Heaton M.P."/>
            <person name="Clawson M.L."/>
            <person name="Chitko-Mckown C.G."/>
            <person name="Capik S.F."/>
            <person name="DeDonder K.D."/>
            <person name="Apley M.D."/>
            <person name="Lubbers B.V."/>
            <person name="White B.J."/>
            <person name="Larson R.L."/>
        </authorList>
    </citation>
    <scope>NUCLEOTIDE SEQUENCE [LARGE SCALE GENOMIC DNA]</scope>
    <source>
        <strain evidence="14 15">USDA-ARS-USMARC-56511</strain>
    </source>
</reference>
<feature type="binding site" evidence="11">
    <location>
        <position position="146"/>
    </location>
    <ligand>
        <name>D-threo-isocitrate</name>
        <dbReference type="ChEBI" id="CHEBI:15562"/>
    </ligand>
</feature>
<evidence type="ECO:0000256" key="6">
    <source>
        <dbReference type="ARBA" id="ARBA00023002"/>
    </source>
</evidence>
<evidence type="ECO:0000256" key="11">
    <source>
        <dbReference type="PIRSR" id="PIRSR009407-2"/>
    </source>
</evidence>
<feature type="binding site" evidence="13">
    <location>
        <position position="590"/>
    </location>
    <ligand>
        <name>NADP(+)</name>
        <dbReference type="ChEBI" id="CHEBI:58349"/>
    </ligand>
</feature>
<dbReference type="GO" id="GO:0006097">
    <property type="term" value="P:glyoxylate cycle"/>
    <property type="evidence" value="ECO:0007669"/>
    <property type="project" value="UniProtKB-KW"/>
</dbReference>
<feature type="binding site" evidence="13">
    <location>
        <position position="136"/>
    </location>
    <ligand>
        <name>NADP(+)</name>
        <dbReference type="ChEBI" id="CHEBI:58349"/>
    </ligand>
</feature>
<dbReference type="PANTHER" id="PTHR36999:SF1">
    <property type="entry name" value="ISOCITRATE DEHYDROGENASE (NADP(+))"/>
    <property type="match status" value="1"/>
</dbReference>
<feature type="site" description="Critical for catalysis" evidence="10">
    <location>
        <position position="421"/>
    </location>
</feature>
<dbReference type="KEGG" id="por:APT59_13460"/>
<keyword evidence="1 9" id="KW-0329">Glyoxylate bypass</keyword>
<feature type="site" description="Critical for catalysis" evidence="10">
    <location>
        <position position="256"/>
    </location>
</feature>
<keyword evidence="5 9" id="KW-0521">NADP</keyword>
<evidence type="ECO:0000313" key="14">
    <source>
        <dbReference type="EMBL" id="ALZ85151.1"/>
    </source>
</evidence>
<accession>A0A0U4P8S1</accession>
<feature type="binding site" evidence="12">
    <location>
        <position position="549"/>
    </location>
    <ligand>
        <name>Mg(2+)</name>
        <dbReference type="ChEBI" id="CHEBI:18420"/>
    </ligand>
</feature>
<feature type="binding site" evidence="13">
    <location>
        <begin position="585"/>
        <end position="586"/>
    </location>
    <ligand>
        <name>NADP(+)</name>
        <dbReference type="ChEBI" id="CHEBI:58349"/>
    </ligand>
</feature>
<evidence type="ECO:0000256" key="8">
    <source>
        <dbReference type="ARBA" id="ARBA00046318"/>
    </source>
</evidence>
<dbReference type="Proteomes" id="UP000064137">
    <property type="component" value="Chromosome"/>
</dbReference>
<dbReference type="NCBIfam" id="TIGR00178">
    <property type="entry name" value="monomer_idh"/>
    <property type="match status" value="1"/>
</dbReference>
<dbReference type="SUPFAM" id="SSF53659">
    <property type="entry name" value="Isocitrate/Isopropylmalate dehydrogenase-like"/>
    <property type="match status" value="1"/>
</dbReference>
<dbReference type="GO" id="GO:0046872">
    <property type="term" value="F:metal ion binding"/>
    <property type="evidence" value="ECO:0007669"/>
    <property type="project" value="UniProtKB-KW"/>
</dbReference>
<keyword evidence="4 12" id="KW-0460">Magnesium</keyword>
<dbReference type="GO" id="GO:0004450">
    <property type="term" value="F:isocitrate dehydrogenase (NADP+) activity"/>
    <property type="evidence" value="ECO:0007669"/>
    <property type="project" value="UniProtKB-EC"/>
</dbReference>
<gene>
    <name evidence="14" type="ORF">APT59_13460</name>
</gene>
<dbReference type="GO" id="GO:0006099">
    <property type="term" value="P:tricarboxylic acid cycle"/>
    <property type="evidence" value="ECO:0007669"/>
    <property type="project" value="UniProtKB-KW"/>
</dbReference>
<dbReference type="PANTHER" id="PTHR36999">
    <property type="entry name" value="ISOCITRATE DEHYDROGENASE [NADP]"/>
    <property type="match status" value="1"/>
</dbReference>
<feature type="binding site" evidence="13">
    <location>
        <begin position="83"/>
        <end position="88"/>
    </location>
    <ligand>
        <name>NADP(+)</name>
        <dbReference type="ChEBI" id="CHEBI:58349"/>
    </ligand>
</feature>
<dbReference type="EC" id="1.1.1.42" evidence="9"/>
<evidence type="ECO:0000256" key="1">
    <source>
        <dbReference type="ARBA" id="ARBA00022435"/>
    </source>
</evidence>
<feature type="binding site" evidence="11">
    <location>
        <begin position="133"/>
        <end position="140"/>
    </location>
    <ligand>
        <name>substrate</name>
    </ligand>
</feature>
<proteinExistence type="inferred from homology"/>
<protein>
    <recommendedName>
        <fullName evidence="9">Isocitrate dehydrogenase [NADP]</fullName>
        <ecNumber evidence="9">1.1.1.42</ecNumber>
    </recommendedName>
    <alternativeName>
        <fullName evidence="9">Oxalosuccinate decarboxylase</fullName>
    </alternativeName>
</protein>
<evidence type="ECO:0000256" key="10">
    <source>
        <dbReference type="PIRSR" id="PIRSR009407-1"/>
    </source>
</evidence>
<feature type="binding site" evidence="12">
    <location>
        <position position="351"/>
    </location>
    <ligand>
        <name>Mg(2+)</name>
        <dbReference type="ChEBI" id="CHEBI:18420"/>
    </ligand>
</feature>
<feature type="binding site" evidence="11">
    <location>
        <position position="548"/>
    </location>
    <ligand>
        <name>D-threo-isocitrate</name>
        <dbReference type="ChEBI" id="CHEBI:15562"/>
    </ligand>
</feature>
<evidence type="ECO:0000256" key="13">
    <source>
        <dbReference type="PIRSR" id="PIRSR009407-4"/>
    </source>
</evidence>
<evidence type="ECO:0000256" key="3">
    <source>
        <dbReference type="ARBA" id="ARBA00022723"/>
    </source>
</evidence>
<keyword evidence="6 9" id="KW-0560">Oxidoreductase</keyword>
<dbReference type="OrthoDB" id="9807643at2"/>
<evidence type="ECO:0000256" key="7">
    <source>
        <dbReference type="ARBA" id="ARBA00023554"/>
    </source>
</evidence>
<dbReference type="RefSeq" id="WP_059315319.1">
    <property type="nucleotide sequence ID" value="NZ_CP013987.1"/>
</dbReference>